<dbReference type="PANTHER" id="PTHR30532:SF1">
    <property type="entry name" value="IRON(3+)-HYDROXAMATE-BINDING PROTEIN FHUD"/>
    <property type="match status" value="1"/>
</dbReference>
<dbReference type="CDD" id="cd01146">
    <property type="entry name" value="FhuD"/>
    <property type="match status" value="1"/>
</dbReference>
<name>A0A5N1JYP3_9HYPH</name>
<dbReference type="Pfam" id="PF01497">
    <property type="entry name" value="Peripla_BP_2"/>
    <property type="match status" value="1"/>
</dbReference>
<evidence type="ECO:0000259" key="6">
    <source>
        <dbReference type="PROSITE" id="PS50983"/>
    </source>
</evidence>
<gene>
    <name evidence="7" type="ORF">F3W84_10810</name>
</gene>
<dbReference type="GO" id="GO:0030288">
    <property type="term" value="C:outer membrane-bounded periplasmic space"/>
    <property type="evidence" value="ECO:0007669"/>
    <property type="project" value="TreeGrafter"/>
</dbReference>
<evidence type="ECO:0000313" key="8">
    <source>
        <dbReference type="Proteomes" id="UP000327108"/>
    </source>
</evidence>
<keyword evidence="8" id="KW-1185">Reference proteome</keyword>
<evidence type="ECO:0000256" key="5">
    <source>
        <dbReference type="ARBA" id="ARBA00022729"/>
    </source>
</evidence>
<dbReference type="Gene3D" id="3.40.50.1980">
    <property type="entry name" value="Nitrogenase molybdenum iron protein domain"/>
    <property type="match status" value="2"/>
</dbReference>
<comment type="caution">
    <text evidence="7">The sequence shown here is derived from an EMBL/GenBank/DDBJ whole genome shotgun (WGS) entry which is preliminary data.</text>
</comment>
<dbReference type="AlphaFoldDB" id="A0A5N1JYP3"/>
<feature type="domain" description="Fe/B12 periplasmic-binding" evidence="6">
    <location>
        <begin position="30"/>
        <end position="290"/>
    </location>
</feature>
<dbReference type="PROSITE" id="PS50983">
    <property type="entry name" value="FE_B12_PBP"/>
    <property type="match status" value="1"/>
</dbReference>
<dbReference type="RefSeq" id="WP_151093502.1">
    <property type="nucleotide sequence ID" value="NZ_VYXQ01000008.1"/>
</dbReference>
<comment type="similarity">
    <text evidence="2">Belongs to the bacterial solute-binding protein 8 family.</text>
</comment>
<evidence type="ECO:0000256" key="1">
    <source>
        <dbReference type="ARBA" id="ARBA00004196"/>
    </source>
</evidence>
<accession>A0A5N1JYP3</accession>
<dbReference type="InterPro" id="IPR002491">
    <property type="entry name" value="ABC_transptr_periplasmic_BD"/>
</dbReference>
<dbReference type="SUPFAM" id="SSF53807">
    <property type="entry name" value="Helical backbone' metal receptor"/>
    <property type="match status" value="1"/>
</dbReference>
<keyword evidence="3" id="KW-0813">Transport</keyword>
<proteinExistence type="inferred from homology"/>
<dbReference type="Proteomes" id="UP000327108">
    <property type="component" value="Unassembled WGS sequence"/>
</dbReference>
<evidence type="ECO:0000313" key="7">
    <source>
        <dbReference type="EMBL" id="KAA9368369.1"/>
    </source>
</evidence>
<keyword evidence="5" id="KW-0732">Signal</keyword>
<keyword evidence="4" id="KW-0408">Iron</keyword>
<reference evidence="7 8" key="1">
    <citation type="submission" date="2019-09" db="EMBL/GenBank/DDBJ databases">
        <title>Biological control of the noxious weed angled onion (Allium triquetrum) thwarted by endophytic bacteria in Victoria, Australia.</title>
        <authorList>
            <person name="Tehranchian P."/>
            <person name="Adair R.J."/>
            <person name="Van T.H."/>
            <person name="Morrison P.D."/>
            <person name="Williams H."/>
            <person name="Lawrie A.C."/>
        </authorList>
    </citation>
    <scope>NUCLEOTIDE SEQUENCE [LARGE SCALE GENOMIC DNA]</scope>
    <source>
        <strain evidence="7 8">RPTAtOch1</strain>
    </source>
</reference>
<keyword evidence="4" id="KW-0406">Ion transport</keyword>
<comment type="subcellular location">
    <subcellularLocation>
        <location evidence="1">Cell envelope</location>
    </subcellularLocation>
</comment>
<dbReference type="GO" id="GO:1901678">
    <property type="term" value="P:iron coordination entity transport"/>
    <property type="evidence" value="ECO:0007669"/>
    <property type="project" value="UniProtKB-ARBA"/>
</dbReference>
<evidence type="ECO:0000256" key="2">
    <source>
        <dbReference type="ARBA" id="ARBA00008814"/>
    </source>
</evidence>
<keyword evidence="4" id="KW-0410">Iron transport</keyword>
<organism evidence="7 8">
    <name type="scientific">Ochrobactrum quorumnocens</name>
    <dbReference type="NCBI Taxonomy" id="271865"/>
    <lineage>
        <taxon>Bacteria</taxon>
        <taxon>Pseudomonadati</taxon>
        <taxon>Pseudomonadota</taxon>
        <taxon>Alphaproteobacteria</taxon>
        <taxon>Hyphomicrobiales</taxon>
        <taxon>Brucellaceae</taxon>
        <taxon>Brucella/Ochrobactrum group</taxon>
        <taxon>Ochrobactrum</taxon>
    </lineage>
</organism>
<protein>
    <submittedName>
        <fullName evidence="7">Iron-siderophore ABC transporter substrate-binding protein</fullName>
    </submittedName>
</protein>
<sequence>MVAALSRRGFLVGAALTVLPRVSAAQMPGKIVTLEWAETEMVLSLGLIPSGVADLAGYRQWVGIDNEALIGTLDVGGRQQPSLEALMRLKPDLIVTSALRHATIAARLRAIAPTLLLDAGANEADFYEATKRDLSTVATATDRAAIGKAEWRSFEERLVAVRKTNRDSVKLIVAQPLPGVARLRIFTSNSLIMKTLAKAGFSIGGDFGTQPFGFTTIGLEELATLSVDTKLLMLGEAVPNELIQSAIWPVLPVVAAKQVYAIGGDIWPFGSTRSMARLVEKATSALAIGTEIVQ</sequence>
<dbReference type="InterPro" id="IPR051313">
    <property type="entry name" value="Bact_iron-sidero_bind"/>
</dbReference>
<evidence type="ECO:0000256" key="3">
    <source>
        <dbReference type="ARBA" id="ARBA00022448"/>
    </source>
</evidence>
<evidence type="ECO:0000256" key="4">
    <source>
        <dbReference type="ARBA" id="ARBA00022496"/>
    </source>
</evidence>
<dbReference type="PRINTS" id="PR01715">
    <property type="entry name" value="FERRIBNDNGPP"/>
</dbReference>
<dbReference type="EMBL" id="VYXQ01000008">
    <property type="protein sequence ID" value="KAA9368369.1"/>
    <property type="molecule type" value="Genomic_DNA"/>
</dbReference>
<dbReference type="PANTHER" id="PTHR30532">
    <property type="entry name" value="IRON III DICITRATE-BINDING PERIPLASMIC PROTEIN"/>
    <property type="match status" value="1"/>
</dbReference>